<keyword evidence="3" id="KW-0902">Two-component regulatory system</keyword>
<dbReference type="GO" id="GO:0034220">
    <property type="term" value="P:monoatomic ion transmembrane transport"/>
    <property type="evidence" value="ECO:0007669"/>
    <property type="project" value="UniProtKB-KW"/>
</dbReference>
<organism evidence="5 6">
    <name type="scientific">Paenibacillus pasadenensis</name>
    <dbReference type="NCBI Taxonomy" id="217090"/>
    <lineage>
        <taxon>Bacteria</taxon>
        <taxon>Bacillati</taxon>
        <taxon>Bacillota</taxon>
        <taxon>Bacilli</taxon>
        <taxon>Bacillales</taxon>
        <taxon>Paenibacillaceae</taxon>
        <taxon>Paenibacillus</taxon>
    </lineage>
</organism>
<gene>
    <name evidence="5" type="ORF">B8V81_3894</name>
</gene>
<dbReference type="GO" id="GO:0005737">
    <property type="term" value="C:cytoplasm"/>
    <property type="evidence" value="ECO:0007669"/>
    <property type="project" value="UniProtKB-ARBA"/>
</dbReference>
<keyword evidence="5" id="KW-0407">Ion channel</keyword>
<evidence type="ECO:0000313" key="6">
    <source>
        <dbReference type="Proteomes" id="UP000234789"/>
    </source>
</evidence>
<evidence type="ECO:0000259" key="4">
    <source>
        <dbReference type="Pfam" id="PF02702"/>
    </source>
</evidence>
<dbReference type="Proteomes" id="UP000234789">
    <property type="component" value="Unassembled WGS sequence"/>
</dbReference>
<dbReference type="Gene3D" id="3.40.50.300">
    <property type="entry name" value="P-loop containing nucleotide triphosphate hydrolases"/>
    <property type="match status" value="2"/>
</dbReference>
<dbReference type="InterPro" id="IPR014729">
    <property type="entry name" value="Rossmann-like_a/b/a_fold"/>
</dbReference>
<keyword evidence="2 5" id="KW-0418">Kinase</keyword>
<dbReference type="Pfam" id="PF02702">
    <property type="entry name" value="KdpD"/>
    <property type="match status" value="2"/>
</dbReference>
<dbReference type="AlphaFoldDB" id="A0A2N5N579"/>
<dbReference type="EC" id="2.7.3.-" evidence="5"/>
<feature type="domain" description="Signal transduction histidine kinase osmosensitive K+ channel sensor N-terminal" evidence="4">
    <location>
        <begin position="20"/>
        <end position="223"/>
    </location>
</feature>
<keyword evidence="5" id="KW-0813">Transport</keyword>
<dbReference type="InterPro" id="IPR003852">
    <property type="entry name" value="Sig_transdc_His_kinase_KdpD_N"/>
</dbReference>
<dbReference type="PANTHER" id="PTHR45569:SF1">
    <property type="entry name" value="SENSOR PROTEIN KDPD"/>
    <property type="match status" value="1"/>
</dbReference>
<reference evidence="5 6" key="1">
    <citation type="submission" date="2017-05" db="EMBL/GenBank/DDBJ databases">
        <title>Functional genome analysis of Paenibacillus pasadenensis strain R16: insights on endophytic life style and antifungal activity.</title>
        <authorList>
            <person name="Passera A."/>
            <person name="Marcolungo L."/>
            <person name="Casati P."/>
            <person name="Brasca M."/>
            <person name="Quaglino F."/>
            <person name="Delledonne M."/>
        </authorList>
    </citation>
    <scope>NUCLEOTIDE SEQUENCE [LARGE SCALE GENOMIC DNA]</scope>
    <source>
        <strain evidence="5 6">R16</strain>
    </source>
</reference>
<dbReference type="FunFam" id="3.40.50.300:FF:000483">
    <property type="entry name" value="Sensor histidine kinase KdpD"/>
    <property type="match status" value="1"/>
</dbReference>
<evidence type="ECO:0000313" key="5">
    <source>
        <dbReference type="EMBL" id="PLT45463.1"/>
    </source>
</evidence>
<evidence type="ECO:0000256" key="2">
    <source>
        <dbReference type="ARBA" id="ARBA00022777"/>
    </source>
</evidence>
<accession>A0A2N5N579</accession>
<protein>
    <submittedName>
        <fullName evidence="5">Osmosensitive K+ channel histidine kinase KdpD</fullName>
        <ecNumber evidence="5">2.7.3.-</ecNumber>
    </submittedName>
</protein>
<name>A0A2N5N579_9BACL</name>
<evidence type="ECO:0000256" key="1">
    <source>
        <dbReference type="ARBA" id="ARBA00022679"/>
    </source>
</evidence>
<feature type="domain" description="Signal transduction histidine kinase osmosensitive K+ channel sensor N-terminal" evidence="4">
    <location>
        <begin position="410"/>
        <end position="619"/>
    </location>
</feature>
<dbReference type="InterPro" id="IPR052023">
    <property type="entry name" value="Histidine_kinase_KdpD"/>
</dbReference>
<comment type="caution">
    <text evidence="5">The sequence shown here is derived from an EMBL/GenBank/DDBJ whole genome shotgun (WGS) entry which is preliminary data.</text>
</comment>
<dbReference type="RefSeq" id="WP_101808978.1">
    <property type="nucleotide sequence ID" value="NZ_NFEZ01000004.1"/>
</dbReference>
<keyword evidence="5" id="KW-0406">Ion transport</keyword>
<evidence type="ECO:0000256" key="3">
    <source>
        <dbReference type="ARBA" id="ARBA00023012"/>
    </source>
</evidence>
<dbReference type="PANTHER" id="PTHR45569">
    <property type="entry name" value="SENSOR PROTEIN KDPD"/>
    <property type="match status" value="1"/>
</dbReference>
<proteinExistence type="predicted"/>
<dbReference type="GO" id="GO:0005886">
    <property type="term" value="C:plasma membrane"/>
    <property type="evidence" value="ECO:0007669"/>
    <property type="project" value="TreeGrafter"/>
</dbReference>
<keyword evidence="6" id="KW-1185">Reference proteome</keyword>
<keyword evidence="1 5" id="KW-0808">Transferase</keyword>
<dbReference type="GO" id="GO:0000155">
    <property type="term" value="F:phosphorelay sensor kinase activity"/>
    <property type="evidence" value="ECO:0007669"/>
    <property type="project" value="InterPro"/>
</dbReference>
<dbReference type="InterPro" id="IPR027417">
    <property type="entry name" value="P-loop_NTPase"/>
</dbReference>
<sequence>MEPFKRKSPEEILASILKLKRGRLNILVGAVAGSGKTYHMLREGEELLRQGVDAVVSPPVEESGEAASAPAAQPPLETVAGVAWSRGEAVDLDVELLLERNPEVVLVDDLAHRNRPDAPRESRLEDIELLLARGISVVTTVNIYELEGAAALARSWIGLSIDHPVPARALELADEMRLIDVTPDTLLERAAEGANPSLPPRWLERGTLGRLRELALRTMAEGVNGTLEKHREELGLAGPSGIAERVLVAVQYHWNGSILVRRGQQVAKRLGGEMDVVAFVPSGRALRVEEEAFRRSIRLLARKVGASFEERTFRSRRRLPRQLLHFALQRKATRIVLGHSRQTPWQEWRRGSIANRLLTMTRNIDLLFVADRSDWTGERILPARSPEREPRSRYRRLTDQELKAEIGQLRRGSFKLYIGAAPGVGKTYAMLREGGELLQKGVDVVIGLLETHGREDTQAQVGALEIVPRRQAQYRGTLLEEMDVDAILQRRPEVALVDELAHTNIPGSERRKRWEDVIRLLDAGISVISTMNVQHLESLGDAVEQIAGVVVRETVPDRILRLADEVQLVDVSPKSLQARMKAGKIYAPEKVEAALGQFFKLGNLIALRELALRELADDVDERLESWDRRGSLRGPWRREEVIFVAVTASPSAERLIRRGFRIAYRLKAAWHVVYVHGRGPLAPELEGRLEQLRQLAERLGGSFRLLRREQRQPAAAALLGWAAEKKATQIIVGQPAGRSWRPFCANRLVRSVLREARRLDVLVVADYEADSGKLAKAFAEEETT</sequence>
<dbReference type="Gene3D" id="3.40.50.620">
    <property type="entry name" value="HUPs"/>
    <property type="match status" value="2"/>
</dbReference>
<dbReference type="EMBL" id="NFEZ01000004">
    <property type="protein sequence ID" value="PLT45463.1"/>
    <property type="molecule type" value="Genomic_DNA"/>
</dbReference>
<dbReference type="SUPFAM" id="SSF52402">
    <property type="entry name" value="Adenine nucleotide alpha hydrolases-like"/>
    <property type="match status" value="2"/>
</dbReference>